<evidence type="ECO:0000256" key="2">
    <source>
        <dbReference type="ARBA" id="ARBA00010199"/>
    </source>
</evidence>
<accession>A0AAD7XFS5</accession>
<name>A0AAD7XFS5_9STRA</name>
<protein>
    <submittedName>
        <fullName evidence="8">Uncharacterized protein</fullName>
    </submittedName>
</protein>
<feature type="transmembrane region" description="Helical" evidence="6">
    <location>
        <begin position="402"/>
        <end position="422"/>
    </location>
</feature>
<keyword evidence="3 6" id="KW-0812">Transmembrane</keyword>
<dbReference type="InterPro" id="IPR002528">
    <property type="entry name" value="MATE_fam"/>
</dbReference>
<evidence type="ECO:0000313" key="9">
    <source>
        <dbReference type="Proteomes" id="UP001230188"/>
    </source>
</evidence>
<proteinExistence type="inferred from homology"/>
<comment type="subcellular location">
    <subcellularLocation>
        <location evidence="1">Membrane</location>
        <topology evidence="1">Multi-pass membrane protein</topology>
    </subcellularLocation>
</comment>
<dbReference type="Pfam" id="PF01554">
    <property type="entry name" value="MatE"/>
    <property type="match status" value="1"/>
</dbReference>
<feature type="transmembrane region" description="Helical" evidence="6">
    <location>
        <begin position="256"/>
        <end position="278"/>
    </location>
</feature>
<dbReference type="GO" id="GO:0042910">
    <property type="term" value="F:xenobiotic transmembrane transporter activity"/>
    <property type="evidence" value="ECO:0007669"/>
    <property type="project" value="InterPro"/>
</dbReference>
<evidence type="ECO:0000256" key="7">
    <source>
        <dbReference type="SAM" id="SignalP"/>
    </source>
</evidence>
<keyword evidence="5 6" id="KW-0472">Membrane</keyword>
<evidence type="ECO:0000256" key="4">
    <source>
        <dbReference type="ARBA" id="ARBA00022989"/>
    </source>
</evidence>
<keyword evidence="7" id="KW-0732">Signal</keyword>
<feature type="transmembrane region" description="Helical" evidence="6">
    <location>
        <begin position="442"/>
        <end position="463"/>
    </location>
</feature>
<reference evidence="8" key="1">
    <citation type="submission" date="2023-01" db="EMBL/GenBank/DDBJ databases">
        <title>Metagenome sequencing of chrysophaentin producing Chrysophaeum taylorii.</title>
        <authorList>
            <person name="Davison J."/>
            <person name="Bewley C."/>
        </authorList>
    </citation>
    <scope>NUCLEOTIDE SEQUENCE</scope>
    <source>
        <strain evidence="8">NIES-1699</strain>
    </source>
</reference>
<evidence type="ECO:0000256" key="6">
    <source>
        <dbReference type="SAM" id="Phobius"/>
    </source>
</evidence>
<keyword evidence="9" id="KW-1185">Reference proteome</keyword>
<feature type="chain" id="PRO_5042110513" evidence="7">
    <location>
        <begin position="17"/>
        <end position="470"/>
    </location>
</feature>
<evidence type="ECO:0000256" key="1">
    <source>
        <dbReference type="ARBA" id="ARBA00004141"/>
    </source>
</evidence>
<keyword evidence="4 6" id="KW-1133">Transmembrane helix</keyword>
<dbReference type="EMBL" id="JAQMWT010000551">
    <property type="protein sequence ID" value="KAJ8599652.1"/>
    <property type="molecule type" value="Genomic_DNA"/>
</dbReference>
<dbReference type="AlphaFoldDB" id="A0AAD7XFS5"/>
<organism evidence="8 9">
    <name type="scientific">Chrysophaeum taylorii</name>
    <dbReference type="NCBI Taxonomy" id="2483200"/>
    <lineage>
        <taxon>Eukaryota</taxon>
        <taxon>Sar</taxon>
        <taxon>Stramenopiles</taxon>
        <taxon>Ochrophyta</taxon>
        <taxon>Pelagophyceae</taxon>
        <taxon>Pelagomonadales</taxon>
        <taxon>Pelagomonadaceae</taxon>
        <taxon>Chrysophaeum</taxon>
    </lineage>
</organism>
<dbReference type="Proteomes" id="UP001230188">
    <property type="component" value="Unassembled WGS sequence"/>
</dbReference>
<comment type="similarity">
    <text evidence="2">Belongs to the multi antimicrobial extrusion (MATE) (TC 2.A.66.1) family.</text>
</comment>
<dbReference type="InterPro" id="IPR044644">
    <property type="entry name" value="DinF-like"/>
</dbReference>
<feature type="transmembrane region" description="Helical" evidence="6">
    <location>
        <begin position="367"/>
        <end position="390"/>
    </location>
</feature>
<comment type="caution">
    <text evidence="8">The sequence shown here is derived from an EMBL/GenBank/DDBJ whole genome shotgun (WGS) entry which is preliminary data.</text>
</comment>
<feature type="transmembrane region" description="Helical" evidence="6">
    <location>
        <begin position="165"/>
        <end position="186"/>
    </location>
</feature>
<feature type="signal peptide" evidence="7">
    <location>
        <begin position="1"/>
        <end position="16"/>
    </location>
</feature>
<dbReference type="GO" id="GO:0016020">
    <property type="term" value="C:membrane"/>
    <property type="evidence" value="ECO:0007669"/>
    <property type="project" value="UniProtKB-SubCell"/>
</dbReference>
<feature type="transmembrane region" description="Helical" evidence="6">
    <location>
        <begin position="42"/>
        <end position="62"/>
    </location>
</feature>
<sequence length="470" mass="48518">MKKFVTIFLPLAAAAAFGFAPLKQQRPPRGRGATREVTQGELLRFGLPALALWVSGPLLTLIDTSAVGITSKDSALDIAALGPATSLCDAAGYVFAFLNVAATNLLASSTTREERLNVAARGLALAAWCGLATTLLLRVFGRWALAVFVGADASVIEKAASYVDARALGMSFLLASNVLTACLLGAKNSIAPLRAQFASASANVIGDYVAVAVLGRGVRGAAEATFGAQIVSALVLARAARKTLGKDFILWRTAPAGYAAFAAPVLVLVISKIASFGAMTHAASALGRVPLAAHQLSFTFYLLASLVMEALAAQTAQAFLPPLKGTPACKDVSSAIFNFAAIASVFVSAACFAFASFAAPLFSSDPAIAATLSTLAAPLSISVLLHAAVAHGEGVMIALGDLKAVGAAYALSALVFPPIALAASHRILFPNLLPDGAAIWRFFALFQLARAITFQFRAATLLLNDDNNPR</sequence>
<evidence type="ECO:0000256" key="3">
    <source>
        <dbReference type="ARBA" id="ARBA00022692"/>
    </source>
</evidence>
<evidence type="ECO:0000313" key="8">
    <source>
        <dbReference type="EMBL" id="KAJ8599652.1"/>
    </source>
</evidence>
<gene>
    <name evidence="8" type="ORF">CTAYLR_005397</name>
</gene>
<feature type="transmembrane region" description="Helical" evidence="6">
    <location>
        <begin position="332"/>
        <end position="355"/>
    </location>
</feature>
<dbReference type="PANTHER" id="PTHR42893">
    <property type="entry name" value="PROTEIN DETOXIFICATION 44, CHLOROPLASTIC-RELATED"/>
    <property type="match status" value="1"/>
</dbReference>
<dbReference type="PANTHER" id="PTHR42893:SF9">
    <property type="entry name" value="PROTEIN DETOXIFICATION 46, CHLOROPLASTIC"/>
    <property type="match status" value="1"/>
</dbReference>
<evidence type="ECO:0000256" key="5">
    <source>
        <dbReference type="ARBA" id="ARBA00023136"/>
    </source>
</evidence>
<dbReference type="GO" id="GO:0015297">
    <property type="term" value="F:antiporter activity"/>
    <property type="evidence" value="ECO:0007669"/>
    <property type="project" value="InterPro"/>
</dbReference>
<feature type="transmembrane region" description="Helical" evidence="6">
    <location>
        <begin position="122"/>
        <end position="145"/>
    </location>
</feature>